<dbReference type="Ensembl" id="ENSDCDT00010017173.1">
    <property type="protein sequence ID" value="ENSDCDP00010016173.1"/>
    <property type="gene ID" value="ENSDCDG00010007458.1"/>
</dbReference>
<dbReference type="Proteomes" id="UP000694580">
    <property type="component" value="Chromosome 17"/>
</dbReference>
<keyword evidence="2" id="KW-1185">Reference proteome</keyword>
<reference evidence="1" key="2">
    <citation type="submission" date="2025-08" db="UniProtKB">
        <authorList>
            <consortium name="Ensembl"/>
        </authorList>
    </citation>
    <scope>IDENTIFICATION</scope>
</reference>
<proteinExistence type="predicted"/>
<reference evidence="1" key="3">
    <citation type="submission" date="2025-09" db="UniProtKB">
        <authorList>
            <consortium name="Ensembl"/>
        </authorList>
    </citation>
    <scope>IDENTIFICATION</scope>
</reference>
<organism evidence="1 2">
    <name type="scientific">Denticeps clupeoides</name>
    <name type="common">denticle herring</name>
    <dbReference type="NCBI Taxonomy" id="299321"/>
    <lineage>
        <taxon>Eukaryota</taxon>
        <taxon>Metazoa</taxon>
        <taxon>Chordata</taxon>
        <taxon>Craniata</taxon>
        <taxon>Vertebrata</taxon>
        <taxon>Euteleostomi</taxon>
        <taxon>Actinopterygii</taxon>
        <taxon>Neopterygii</taxon>
        <taxon>Teleostei</taxon>
        <taxon>Clupei</taxon>
        <taxon>Clupeiformes</taxon>
        <taxon>Denticipitoidei</taxon>
        <taxon>Denticipitidae</taxon>
        <taxon>Denticeps</taxon>
    </lineage>
</organism>
<evidence type="ECO:0000313" key="2">
    <source>
        <dbReference type="Proteomes" id="UP000694580"/>
    </source>
</evidence>
<sequence length="180" mass="19010">GDWTTGGVGGILSVAPDLACRSSEQTYEQFLAWFTRLTPGQFSRVGIICVNKHLHGLAPGSLLPAVFLAGPGGGEEAAQQRGRQGRLGLPADQVEVAGLWISVSHPSMPSHMVLPGQVGEEVPAITPSCHHIQLELSSSARGQGQITSDDQATTTPRVENRDVVLPSLEHALYRSSSGQL</sequence>
<evidence type="ECO:0000313" key="1">
    <source>
        <dbReference type="Ensembl" id="ENSDCDP00010016173.1"/>
    </source>
</evidence>
<reference evidence="1 2" key="1">
    <citation type="submission" date="2020-06" db="EMBL/GenBank/DDBJ databases">
        <authorList>
            <consortium name="Wellcome Sanger Institute Data Sharing"/>
        </authorList>
    </citation>
    <scope>NUCLEOTIDE SEQUENCE [LARGE SCALE GENOMIC DNA]</scope>
</reference>
<protein>
    <submittedName>
        <fullName evidence="1">Uncharacterized protein</fullName>
    </submittedName>
</protein>
<name>A0AAY4B5A4_9TELE</name>
<dbReference type="AlphaFoldDB" id="A0AAY4B5A4"/>
<accession>A0AAY4B5A4</accession>